<dbReference type="InterPro" id="IPR002347">
    <property type="entry name" value="SDR_fam"/>
</dbReference>
<dbReference type="PRINTS" id="PR00081">
    <property type="entry name" value="GDHRDH"/>
</dbReference>
<evidence type="ECO:0000313" key="5">
    <source>
        <dbReference type="EMBL" id="CAB5024093.1"/>
    </source>
</evidence>
<dbReference type="InterPro" id="IPR020904">
    <property type="entry name" value="Sc_DH/Rdtase_CS"/>
</dbReference>
<dbReference type="Pfam" id="PF13561">
    <property type="entry name" value="adh_short_C2"/>
    <property type="match status" value="1"/>
</dbReference>
<sequence length="264" mass="27392">MGGEGACVRTNGRLEGKVVLVNGGARGIGAAAVHRMAREGAVLSVADIDGDALSATVAAVEHDGGVATGVVGDATDSAFVDAWVAGVVERHGRIDVLYNNVGVSRGGLIGDLSDDDWHFQQRLTLDSVFYATRAALAPMVRARAGSIISMSSGAGIGGEYNLGGYAAAKAGVINLMETVAMEYGPYGIRANSLTPGPTATEPFVAYYRDRPEDIDQLTAGLDLRRTSRPDEVANTILWLASDESSNITGICVRSNIRAGGARPI</sequence>
<dbReference type="PRINTS" id="PR00080">
    <property type="entry name" value="SDRFAMILY"/>
</dbReference>
<organism evidence="5">
    <name type="scientific">freshwater metagenome</name>
    <dbReference type="NCBI Taxonomy" id="449393"/>
    <lineage>
        <taxon>unclassified sequences</taxon>
        <taxon>metagenomes</taxon>
        <taxon>ecological metagenomes</taxon>
    </lineage>
</organism>
<evidence type="ECO:0000313" key="4">
    <source>
        <dbReference type="EMBL" id="CAB4909556.1"/>
    </source>
</evidence>
<dbReference type="EMBL" id="CAEZYR010000165">
    <property type="protein sequence ID" value="CAB4768715.1"/>
    <property type="molecule type" value="Genomic_DNA"/>
</dbReference>
<protein>
    <submittedName>
        <fullName evidence="5">Unannotated protein</fullName>
    </submittedName>
</protein>
<dbReference type="FunFam" id="3.40.50.720:FF:000084">
    <property type="entry name" value="Short-chain dehydrogenase reductase"/>
    <property type="match status" value="1"/>
</dbReference>
<evidence type="ECO:0000313" key="2">
    <source>
        <dbReference type="EMBL" id="CAB4768715.1"/>
    </source>
</evidence>
<dbReference type="CDD" id="cd05233">
    <property type="entry name" value="SDR_c"/>
    <property type="match status" value="1"/>
</dbReference>
<evidence type="ECO:0000313" key="3">
    <source>
        <dbReference type="EMBL" id="CAB4836372.1"/>
    </source>
</evidence>
<name>A0A6J7R5U1_9ZZZZ</name>
<accession>A0A6J7R5U1</accession>
<gene>
    <name evidence="2" type="ORF">UFOPK2754_02975</name>
    <name evidence="3" type="ORF">UFOPK3139_02832</name>
    <name evidence="4" type="ORF">UFOPK3543_01400</name>
    <name evidence="5" type="ORF">UFOPK3967_02939</name>
</gene>
<dbReference type="PROSITE" id="PS00061">
    <property type="entry name" value="ADH_SHORT"/>
    <property type="match status" value="1"/>
</dbReference>
<reference evidence="5" key="1">
    <citation type="submission" date="2020-05" db="EMBL/GenBank/DDBJ databases">
        <authorList>
            <person name="Chiriac C."/>
            <person name="Salcher M."/>
            <person name="Ghai R."/>
            <person name="Kavagutti S V."/>
        </authorList>
    </citation>
    <scope>NUCLEOTIDE SEQUENCE</scope>
</reference>
<dbReference type="EMBL" id="CAFBOS010000274">
    <property type="protein sequence ID" value="CAB5024093.1"/>
    <property type="molecule type" value="Genomic_DNA"/>
</dbReference>
<dbReference type="SUPFAM" id="SSF51735">
    <property type="entry name" value="NAD(P)-binding Rossmann-fold domains"/>
    <property type="match status" value="1"/>
</dbReference>
<dbReference type="PANTHER" id="PTHR42760">
    <property type="entry name" value="SHORT-CHAIN DEHYDROGENASES/REDUCTASES FAMILY MEMBER"/>
    <property type="match status" value="1"/>
</dbReference>
<evidence type="ECO:0000256" key="1">
    <source>
        <dbReference type="ARBA" id="ARBA00006484"/>
    </source>
</evidence>
<dbReference type="PANTHER" id="PTHR42760:SF40">
    <property type="entry name" value="3-OXOACYL-[ACYL-CARRIER-PROTEIN] REDUCTASE, CHLOROPLASTIC"/>
    <property type="match status" value="1"/>
</dbReference>
<comment type="similarity">
    <text evidence="1">Belongs to the short-chain dehydrogenases/reductases (SDR) family.</text>
</comment>
<dbReference type="Gene3D" id="3.40.50.720">
    <property type="entry name" value="NAD(P)-binding Rossmann-like Domain"/>
    <property type="match status" value="1"/>
</dbReference>
<proteinExistence type="inferred from homology"/>
<dbReference type="EMBL" id="CAFBMH010000045">
    <property type="protein sequence ID" value="CAB4909556.1"/>
    <property type="molecule type" value="Genomic_DNA"/>
</dbReference>
<dbReference type="GO" id="GO:0016616">
    <property type="term" value="F:oxidoreductase activity, acting on the CH-OH group of donors, NAD or NADP as acceptor"/>
    <property type="evidence" value="ECO:0007669"/>
    <property type="project" value="TreeGrafter"/>
</dbReference>
<dbReference type="InterPro" id="IPR036291">
    <property type="entry name" value="NAD(P)-bd_dom_sf"/>
</dbReference>
<dbReference type="GO" id="GO:0030497">
    <property type="term" value="P:fatty acid elongation"/>
    <property type="evidence" value="ECO:0007669"/>
    <property type="project" value="TreeGrafter"/>
</dbReference>
<dbReference type="AlphaFoldDB" id="A0A6J7R5U1"/>
<dbReference type="EMBL" id="CAFABA010000169">
    <property type="protein sequence ID" value="CAB4836372.1"/>
    <property type="molecule type" value="Genomic_DNA"/>
</dbReference>